<dbReference type="PANTHER" id="PTHR16861:SF4">
    <property type="entry name" value="SH3 DOMAIN PROTEIN (AFU_ORTHOLOGUE AFUA_1G13610)"/>
    <property type="match status" value="1"/>
</dbReference>
<evidence type="ECO:0000313" key="5">
    <source>
        <dbReference type="EMBL" id="KAK7556906.1"/>
    </source>
</evidence>
<gene>
    <name evidence="5" type="ORF">IWX46DRAFT_636805</name>
</gene>
<evidence type="ECO:0000259" key="4">
    <source>
        <dbReference type="PROSITE" id="PS51212"/>
    </source>
</evidence>
<name>A0ABR1MT98_9PEZI</name>
<keyword evidence="3" id="KW-0732">Signal</keyword>
<feature type="region of interest" description="Disordered" evidence="1">
    <location>
        <begin position="224"/>
        <end position="250"/>
    </location>
</feature>
<comment type="caution">
    <text evidence="5">The sequence shown here is derived from an EMBL/GenBank/DDBJ whole genome shotgun (WGS) entry which is preliminary data.</text>
</comment>
<feature type="chain" id="PRO_5045240534" description="WSC domain-containing protein" evidence="3">
    <location>
        <begin position="28"/>
        <end position="390"/>
    </location>
</feature>
<feature type="compositionally biased region" description="Basic and acidic residues" evidence="1">
    <location>
        <begin position="376"/>
        <end position="390"/>
    </location>
</feature>
<feature type="region of interest" description="Disordered" evidence="1">
    <location>
        <begin position="284"/>
        <end position="390"/>
    </location>
</feature>
<keyword evidence="2" id="KW-1133">Transmembrane helix</keyword>
<sequence length="390" mass="41458">MGPKLCSWQDVFQRLLLLALFLDQARGLSQTYCSGQNTGASNFQDTYTFQSNGHCYNECKEKFAFAIVQGKNCWCSNYAPSDQKDAARCDTTCPGYGYESCGNSDENLYGYIRADTPISGTVAASSAAETSAQSSATSVPPTTRVDTKTVAVDHTVSKLITIIPSSSSTSISTIPISTSKSSAESTSSAAASSASSESTLSTSVKSSSAVTSVTVVTQGGNVITQTVTSVPGDNSTSTNSRPSSRNSVSGGQIAGAVVGGLAGFALIVAIATWILLRRRNAQNPGRGDDGDGNHPPQRNVSTLSRTGLLNSNDPSGTDTMTPMSERERRNSRPVFQDPRLNPYPYHADNASHASIISIEDNRDYTRTLNVRNPDPPGRDSNDTRDTWEQR</sequence>
<feature type="domain" description="WSC" evidence="4">
    <location>
        <begin position="27"/>
        <end position="114"/>
    </location>
</feature>
<evidence type="ECO:0000256" key="1">
    <source>
        <dbReference type="SAM" id="MobiDB-lite"/>
    </source>
</evidence>
<dbReference type="PROSITE" id="PS51212">
    <property type="entry name" value="WSC"/>
    <property type="match status" value="1"/>
</dbReference>
<dbReference type="InterPro" id="IPR002889">
    <property type="entry name" value="WSC_carb-bd"/>
</dbReference>
<feature type="signal peptide" evidence="3">
    <location>
        <begin position="1"/>
        <end position="27"/>
    </location>
</feature>
<feature type="transmembrane region" description="Helical" evidence="2">
    <location>
        <begin position="253"/>
        <end position="276"/>
    </location>
</feature>
<evidence type="ECO:0000313" key="6">
    <source>
        <dbReference type="Proteomes" id="UP001365128"/>
    </source>
</evidence>
<evidence type="ECO:0000256" key="3">
    <source>
        <dbReference type="SAM" id="SignalP"/>
    </source>
</evidence>
<protein>
    <recommendedName>
        <fullName evidence="4">WSC domain-containing protein</fullName>
    </recommendedName>
</protein>
<feature type="compositionally biased region" description="Polar residues" evidence="1">
    <location>
        <begin position="224"/>
        <end position="233"/>
    </location>
</feature>
<dbReference type="CDD" id="cd12087">
    <property type="entry name" value="TM_EGFR-like"/>
    <property type="match status" value="1"/>
</dbReference>
<keyword evidence="2" id="KW-0472">Membrane</keyword>
<keyword evidence="2" id="KW-0812">Transmembrane</keyword>
<dbReference type="Pfam" id="PF01822">
    <property type="entry name" value="WSC"/>
    <property type="match status" value="1"/>
</dbReference>
<feature type="compositionally biased region" description="Low complexity" evidence="1">
    <location>
        <begin position="234"/>
        <end position="250"/>
    </location>
</feature>
<evidence type="ECO:0000256" key="2">
    <source>
        <dbReference type="SAM" id="Phobius"/>
    </source>
</evidence>
<feature type="compositionally biased region" description="Polar residues" evidence="1">
    <location>
        <begin position="296"/>
        <end position="322"/>
    </location>
</feature>
<dbReference type="PANTHER" id="PTHR16861">
    <property type="entry name" value="GLYCOPROTEIN 38"/>
    <property type="match status" value="1"/>
</dbReference>
<accession>A0ABR1MT98</accession>
<dbReference type="SMART" id="SM00321">
    <property type="entry name" value="WSC"/>
    <property type="match status" value="1"/>
</dbReference>
<dbReference type="EMBL" id="JBBPDW010000001">
    <property type="protein sequence ID" value="KAK7556906.1"/>
    <property type="molecule type" value="Genomic_DNA"/>
</dbReference>
<keyword evidence="6" id="KW-1185">Reference proteome</keyword>
<proteinExistence type="predicted"/>
<organism evidence="5 6">
    <name type="scientific">Phyllosticta citricarpa</name>
    <dbReference type="NCBI Taxonomy" id="55181"/>
    <lineage>
        <taxon>Eukaryota</taxon>
        <taxon>Fungi</taxon>
        <taxon>Dikarya</taxon>
        <taxon>Ascomycota</taxon>
        <taxon>Pezizomycotina</taxon>
        <taxon>Dothideomycetes</taxon>
        <taxon>Dothideomycetes incertae sedis</taxon>
        <taxon>Botryosphaeriales</taxon>
        <taxon>Phyllostictaceae</taxon>
        <taxon>Phyllosticta</taxon>
    </lineage>
</organism>
<reference evidence="5 6" key="1">
    <citation type="submission" date="2024-04" db="EMBL/GenBank/DDBJ databases">
        <title>Phyllosticta paracitricarpa is synonymous to the EU quarantine fungus P. citricarpa based on phylogenomic analyses.</title>
        <authorList>
            <consortium name="Lawrence Berkeley National Laboratory"/>
            <person name="Van Ingen-Buijs V.A."/>
            <person name="Van Westerhoven A.C."/>
            <person name="Haridas S."/>
            <person name="Skiadas P."/>
            <person name="Martin F."/>
            <person name="Groenewald J.Z."/>
            <person name="Crous P.W."/>
            <person name="Seidl M.F."/>
        </authorList>
    </citation>
    <scope>NUCLEOTIDE SEQUENCE [LARGE SCALE GENOMIC DNA]</scope>
    <source>
        <strain evidence="5 6">CBS 122670</strain>
    </source>
</reference>
<dbReference type="Proteomes" id="UP001365128">
    <property type="component" value="Unassembled WGS sequence"/>
</dbReference>